<comment type="caution">
    <text evidence="2">The sequence shown here is derived from an EMBL/GenBank/DDBJ whole genome shotgun (WGS) entry which is preliminary data.</text>
</comment>
<organism evidence="2 3">
    <name type="scientific">Lacticaseibacillus suilingensis</name>
    <dbReference type="NCBI Taxonomy" id="2799577"/>
    <lineage>
        <taxon>Bacteria</taxon>
        <taxon>Bacillati</taxon>
        <taxon>Bacillota</taxon>
        <taxon>Bacilli</taxon>
        <taxon>Lactobacillales</taxon>
        <taxon>Lactobacillaceae</taxon>
        <taxon>Lacticaseibacillus</taxon>
    </lineage>
</organism>
<keyword evidence="3" id="KW-1185">Reference proteome</keyword>
<evidence type="ECO:0000313" key="2">
    <source>
        <dbReference type="EMBL" id="MFD1398797.1"/>
    </source>
</evidence>
<evidence type="ECO:0000313" key="3">
    <source>
        <dbReference type="Proteomes" id="UP001597199"/>
    </source>
</evidence>
<protein>
    <submittedName>
        <fullName evidence="2">Uncharacterized protein</fullName>
    </submittedName>
</protein>
<gene>
    <name evidence="2" type="ORF">ACFQ41_05700</name>
</gene>
<feature type="region of interest" description="Disordered" evidence="1">
    <location>
        <begin position="305"/>
        <end position="324"/>
    </location>
</feature>
<reference evidence="3" key="1">
    <citation type="journal article" date="2019" name="Int. J. Syst. Evol. Microbiol.">
        <title>The Global Catalogue of Microorganisms (GCM) 10K type strain sequencing project: providing services to taxonomists for standard genome sequencing and annotation.</title>
        <authorList>
            <consortium name="The Broad Institute Genomics Platform"/>
            <consortium name="The Broad Institute Genome Sequencing Center for Infectious Disease"/>
            <person name="Wu L."/>
            <person name="Ma J."/>
        </authorList>
    </citation>
    <scope>NUCLEOTIDE SEQUENCE [LARGE SCALE GENOMIC DNA]</scope>
    <source>
        <strain evidence="3">CCM 9110</strain>
    </source>
</reference>
<dbReference type="Proteomes" id="UP001597199">
    <property type="component" value="Unassembled WGS sequence"/>
</dbReference>
<evidence type="ECO:0000256" key="1">
    <source>
        <dbReference type="SAM" id="MobiDB-lite"/>
    </source>
</evidence>
<sequence>MVTRADRYEFARLNQQLFNAGDDEAIDHLEATWAEQLTALGFRMDMLESVLDKKHQLPNPSDHEATKAFLTGIDDDQALGNAIFSMYRQITYWGFDEHLSDPDNRFWFATALTQLAALTRPLGAIQKVVIKSSEGRFWAPTPDSLMSQTLTLKAEGRVNLASYFFSGYRRRQTATVSASKLNGMLDQLADFASTVRPPEIVCDAGFWKMTVTGEDGVQHAQGSMIEAELLSEQLRDVLPFPYLMLFDNAPNQLQRLVIAYAPDDDTAEKMVIDRHSQSLSLTTRHGATRTRLGLTSPAVGHLLTGIDSPLDQPKPDEASQTAPNLTVTARYRQGDPIIVKGTLSLDTPIPGWANLAAKLQTFLGEFAPQMLDARLMSRKTPVKGDLLYAQVVFHHGGSPYSYFADPQYAVGDRVVVPRNHSETYGTIVAMAWFAPNQAPYPPAQTKRILRLADPLEEAEDR</sequence>
<name>A0ABW4BI71_9LACO</name>
<dbReference type="RefSeq" id="WP_204118703.1">
    <property type="nucleotide sequence ID" value="NZ_BOLV01000007.1"/>
</dbReference>
<proteinExistence type="predicted"/>
<dbReference type="EMBL" id="JBHTOA010000023">
    <property type="protein sequence ID" value="MFD1398797.1"/>
    <property type="molecule type" value="Genomic_DNA"/>
</dbReference>
<accession>A0ABW4BI71</accession>